<gene>
    <name evidence="3" type="ORF">WA026_013065</name>
</gene>
<dbReference type="EMBL" id="JARQZJ010000066">
    <property type="protein sequence ID" value="KAK9880742.1"/>
    <property type="molecule type" value="Genomic_DNA"/>
</dbReference>
<evidence type="ECO:0000256" key="1">
    <source>
        <dbReference type="SAM" id="MobiDB-lite"/>
    </source>
</evidence>
<dbReference type="SMART" id="SM01083">
    <property type="entry name" value="Cir_N"/>
    <property type="match status" value="1"/>
</dbReference>
<reference evidence="3 4" key="1">
    <citation type="submission" date="2023-03" db="EMBL/GenBank/DDBJ databases">
        <title>Genome insight into feeding habits of ladybird beetles.</title>
        <authorList>
            <person name="Li H.-S."/>
            <person name="Huang Y.-H."/>
            <person name="Pang H."/>
        </authorList>
    </citation>
    <scope>NUCLEOTIDE SEQUENCE [LARGE SCALE GENOMIC DNA]</scope>
    <source>
        <strain evidence="3">SYSU_2023b</strain>
        <tissue evidence="3">Whole body</tissue>
    </source>
</reference>
<feature type="domain" description="CBF1-interacting co-repressor CIR N-terminal" evidence="2">
    <location>
        <begin position="8"/>
        <end position="44"/>
    </location>
</feature>
<name>A0AAW1UKY4_9CUCU</name>
<comment type="caution">
    <text evidence="3">The sequence shown here is derived from an EMBL/GenBank/DDBJ whole genome shotgun (WGS) entry which is preliminary data.</text>
</comment>
<dbReference type="InterPro" id="IPR039875">
    <property type="entry name" value="LENG1-like"/>
</dbReference>
<protein>
    <recommendedName>
        <fullName evidence="2">CBF1-interacting co-repressor CIR N-terminal domain-containing protein</fullName>
    </recommendedName>
</protein>
<dbReference type="Pfam" id="PF10197">
    <property type="entry name" value="Cir_N"/>
    <property type="match status" value="1"/>
</dbReference>
<feature type="region of interest" description="Disordered" evidence="1">
    <location>
        <begin position="85"/>
        <end position="107"/>
    </location>
</feature>
<proteinExistence type="predicted"/>
<dbReference type="PANTHER" id="PTHR22093:SF0">
    <property type="entry name" value="LEUKOCYTE RECEPTOR CLUSTER MEMBER 1"/>
    <property type="match status" value="1"/>
</dbReference>
<accession>A0AAW1UKY4</accession>
<evidence type="ECO:0000313" key="3">
    <source>
        <dbReference type="EMBL" id="KAK9880742.1"/>
    </source>
</evidence>
<dbReference type="Proteomes" id="UP001431783">
    <property type="component" value="Unassembled WGS sequence"/>
</dbReference>
<dbReference type="InterPro" id="IPR019339">
    <property type="entry name" value="CIR_N_dom"/>
</dbReference>
<feature type="region of interest" description="Disordered" evidence="1">
    <location>
        <begin position="186"/>
        <end position="220"/>
    </location>
</feature>
<evidence type="ECO:0000313" key="4">
    <source>
        <dbReference type="Proteomes" id="UP001431783"/>
    </source>
</evidence>
<sequence>MNILPKKRWHVRNKDNIARVRKDEAKALEEKNEREYRQKLAEREARTNLLRKNAKLRVGGETFIPFKEKDVGESGGHINFFQEIEDSREESNRTNKEYEKEKKEEKEKYEKQIGYLTYLGQDTNEALKKKNWYDEIPERDGSHLAEVGLKSKLKDDPLEVVKKYLPTKHSPNISFTQSDEIRYKEGKFNNSLLKTKDKRKDKKKSKKKVKNDEVSVDYDSEKKKKLEILRKERIQREMKERQKSDLLLAQLNNKSNVTEISNTVKRRYNSQFNPELSRQNF</sequence>
<organism evidence="3 4">
    <name type="scientific">Henosepilachna vigintioctopunctata</name>
    <dbReference type="NCBI Taxonomy" id="420089"/>
    <lineage>
        <taxon>Eukaryota</taxon>
        <taxon>Metazoa</taxon>
        <taxon>Ecdysozoa</taxon>
        <taxon>Arthropoda</taxon>
        <taxon>Hexapoda</taxon>
        <taxon>Insecta</taxon>
        <taxon>Pterygota</taxon>
        <taxon>Neoptera</taxon>
        <taxon>Endopterygota</taxon>
        <taxon>Coleoptera</taxon>
        <taxon>Polyphaga</taxon>
        <taxon>Cucujiformia</taxon>
        <taxon>Coccinelloidea</taxon>
        <taxon>Coccinellidae</taxon>
        <taxon>Epilachninae</taxon>
        <taxon>Epilachnini</taxon>
        <taxon>Henosepilachna</taxon>
    </lineage>
</organism>
<dbReference type="AlphaFoldDB" id="A0AAW1UKY4"/>
<evidence type="ECO:0000259" key="2">
    <source>
        <dbReference type="SMART" id="SM01083"/>
    </source>
</evidence>
<feature type="compositionally biased region" description="Basic and acidic residues" evidence="1">
    <location>
        <begin position="89"/>
        <end position="107"/>
    </location>
</feature>
<feature type="compositionally biased region" description="Basic residues" evidence="1">
    <location>
        <begin position="196"/>
        <end position="209"/>
    </location>
</feature>
<keyword evidence="4" id="KW-1185">Reference proteome</keyword>
<dbReference type="PANTHER" id="PTHR22093">
    <property type="entry name" value="LEUKOCYTE RECEPTOR CLUSTER LRC MEMBER 1"/>
    <property type="match status" value="1"/>
</dbReference>